<evidence type="ECO:0000313" key="2">
    <source>
        <dbReference type="Proteomes" id="UP000185478"/>
    </source>
</evidence>
<dbReference type="InterPro" id="IPR058154">
    <property type="entry name" value="Bxb1_TTP-like"/>
</dbReference>
<dbReference type="STRING" id="1431546.CAQU_04925"/>
<name>A0A1L7CF84_9CORY</name>
<evidence type="ECO:0000313" key="1">
    <source>
        <dbReference type="EMBL" id="APT84509.1"/>
    </source>
</evidence>
<sequence>MAASTDKRNRYNLIVGAPNVKAAGGIQIGEPITNTENYPESASAVVAPELGLVPAGHITEDGVTKTVDRSTEKIKDWNGDTVLVLDSDHSASLKLTFMESANVNVLRTVYGPQNVVISNGGKSIRIAENAEPLANISVMFDIKGGKGARIRVLAPDVQVTNVGDVQWVKAGVVKYEVTLECFPDVDGNKLYQWLDRDNVDPDDFTRKLTLPSGASSGTWDLTVDGYTATGLAHNAQGTTVQSKIREAGAKTVEVRGNGPYTITNAVSVAVNTTALKGGSGEAKVERGSADG</sequence>
<keyword evidence="2" id="KW-1185">Reference proteome</keyword>
<reference evidence="1 2" key="1">
    <citation type="submission" date="2014-08" db="EMBL/GenBank/DDBJ databases">
        <title>Complete genome sequence of Corynebacterium aquilae S-613T(T) (=DSM 44791(T)), isolated from the choana of a healthy golden eagle.</title>
        <authorList>
            <person name="Ruckert C."/>
            <person name="Albersmeier A."/>
            <person name="Winkler A."/>
            <person name="Kalinowski J."/>
        </authorList>
    </citation>
    <scope>NUCLEOTIDE SEQUENCE [LARGE SCALE GENOMIC DNA]</scope>
    <source>
        <strain evidence="1 2">S-613</strain>
    </source>
</reference>
<dbReference type="RefSeq" id="WP_075725690.1">
    <property type="nucleotide sequence ID" value="NZ_CP009245.1"/>
</dbReference>
<dbReference type="EMBL" id="CP009245">
    <property type="protein sequence ID" value="APT84509.1"/>
    <property type="molecule type" value="Genomic_DNA"/>
</dbReference>
<protein>
    <submittedName>
        <fullName evidence="1">Uncharacterized protein</fullName>
    </submittedName>
</protein>
<proteinExistence type="predicted"/>
<dbReference type="Proteomes" id="UP000185478">
    <property type="component" value="Chromosome"/>
</dbReference>
<dbReference type="KEGG" id="caqu:CAQU_04925"/>
<dbReference type="OrthoDB" id="2184509at2"/>
<accession>A0A1L7CF84</accession>
<gene>
    <name evidence="1" type="ORF">CAQU_04925</name>
</gene>
<organism evidence="1 2">
    <name type="scientific">Corynebacterium aquilae DSM 44791</name>
    <dbReference type="NCBI Taxonomy" id="1431546"/>
    <lineage>
        <taxon>Bacteria</taxon>
        <taxon>Bacillati</taxon>
        <taxon>Actinomycetota</taxon>
        <taxon>Actinomycetes</taxon>
        <taxon>Mycobacteriales</taxon>
        <taxon>Corynebacteriaceae</taxon>
        <taxon>Corynebacterium</taxon>
    </lineage>
</organism>
<dbReference type="Pfam" id="PF25681">
    <property type="entry name" value="Phage_TTP_17"/>
    <property type="match status" value="1"/>
</dbReference>
<dbReference type="AlphaFoldDB" id="A0A1L7CF84"/>